<protein>
    <submittedName>
        <fullName evidence="3">Uncharacterized protein</fullName>
    </submittedName>
</protein>
<keyword evidence="2" id="KW-0812">Transmembrane</keyword>
<dbReference type="Proteomes" id="UP001152519">
    <property type="component" value="Unassembled WGS sequence"/>
</dbReference>
<dbReference type="EMBL" id="CAJSLV010000121">
    <property type="protein sequence ID" value="CAG6399193.1"/>
    <property type="molecule type" value="Genomic_DNA"/>
</dbReference>
<accession>A0A9W4GWQ1</accession>
<name>A0A9W4GWQ1_9ACTN</name>
<proteinExistence type="predicted"/>
<reference evidence="3" key="1">
    <citation type="submission" date="2021-05" db="EMBL/GenBank/DDBJ databases">
        <authorList>
            <person name="Arsene-Ploetze F."/>
        </authorList>
    </citation>
    <scope>NUCLEOTIDE SEQUENCE</scope>
    <source>
        <strain evidence="3">DSM 42138</strain>
    </source>
</reference>
<feature type="compositionally biased region" description="Low complexity" evidence="1">
    <location>
        <begin position="77"/>
        <end position="105"/>
    </location>
</feature>
<keyword evidence="2" id="KW-1133">Transmembrane helix</keyword>
<sequence length="256" mass="26375">MPENDEPTPDDAAGTTSPVAAGSGTVEVETPRTRIQVAMIGTAGLVVVALITLIGTFVSRGGGSDKNADPPAGPVITTPAPSPVTTTTVTTAPETSAAPAAPVAPVGDSPCAPPKKTHGFSAAFVSPCNGAKLKSPYPVITLKVPAYPQSADDGRLWVVVRILSNGQGTPLADRPMFAEYPIDEGHAQEVGSTTWTKDLQIFRSCHDYGPAQILTFWLSSSGAEKAAQWQPSVPITIPAGSVQLDEVTVNMEASSC</sequence>
<evidence type="ECO:0000313" key="4">
    <source>
        <dbReference type="Proteomes" id="UP001152519"/>
    </source>
</evidence>
<evidence type="ECO:0000256" key="1">
    <source>
        <dbReference type="SAM" id="MobiDB-lite"/>
    </source>
</evidence>
<dbReference type="AlphaFoldDB" id="A0A9W4GWQ1"/>
<feature type="region of interest" description="Disordered" evidence="1">
    <location>
        <begin position="1"/>
        <end position="27"/>
    </location>
</feature>
<dbReference type="RefSeq" id="WP_251501647.1">
    <property type="nucleotide sequence ID" value="NZ_CAJSLV010000121.1"/>
</dbReference>
<keyword evidence="4" id="KW-1185">Reference proteome</keyword>
<evidence type="ECO:0000256" key="2">
    <source>
        <dbReference type="SAM" id="Phobius"/>
    </source>
</evidence>
<gene>
    <name evidence="3" type="ORF">SCOCK_860003</name>
</gene>
<organism evidence="3 4">
    <name type="scientific">Actinacidiphila cocklensis</name>
    <dbReference type="NCBI Taxonomy" id="887465"/>
    <lineage>
        <taxon>Bacteria</taxon>
        <taxon>Bacillati</taxon>
        <taxon>Actinomycetota</taxon>
        <taxon>Actinomycetes</taxon>
        <taxon>Kitasatosporales</taxon>
        <taxon>Streptomycetaceae</taxon>
        <taxon>Actinacidiphila</taxon>
    </lineage>
</organism>
<comment type="caution">
    <text evidence="3">The sequence shown here is derived from an EMBL/GenBank/DDBJ whole genome shotgun (WGS) entry which is preliminary data.</text>
</comment>
<feature type="region of interest" description="Disordered" evidence="1">
    <location>
        <begin position="62"/>
        <end position="105"/>
    </location>
</feature>
<keyword evidence="2" id="KW-0472">Membrane</keyword>
<feature type="transmembrane region" description="Helical" evidence="2">
    <location>
        <begin position="35"/>
        <end position="58"/>
    </location>
</feature>
<evidence type="ECO:0000313" key="3">
    <source>
        <dbReference type="EMBL" id="CAG6399193.1"/>
    </source>
</evidence>